<dbReference type="InterPro" id="IPR013151">
    <property type="entry name" value="Immunoglobulin_dom"/>
</dbReference>
<evidence type="ECO:0000256" key="5">
    <source>
        <dbReference type="SAM" id="MobiDB-lite"/>
    </source>
</evidence>
<dbReference type="GO" id="GO:0007166">
    <property type="term" value="P:cell surface receptor signaling pathway"/>
    <property type="evidence" value="ECO:0007669"/>
    <property type="project" value="UniProtKB-ARBA"/>
</dbReference>
<dbReference type="InterPro" id="IPR003598">
    <property type="entry name" value="Ig_sub2"/>
</dbReference>
<keyword evidence="6" id="KW-1133">Transmembrane helix</keyword>
<dbReference type="InterPro" id="IPR013783">
    <property type="entry name" value="Ig-like_fold"/>
</dbReference>
<keyword evidence="1" id="KW-0677">Repeat</keyword>
<sequence>MSQPTLSLSSPHSVLSSGEEVRFRCVAPADLCAPVEFRLHRGGAGSPLARKSESRGTSVEMGVNNVDSSHQGSYTCLYAVQGSQTVHSSHSNSIAISVVVLQQPAIVFSSPTGEVTGGPQGPEVIEGHSFTITCSTVPQYTGGSFYLSFTGSSVTEAQAAVSHSAAFIFSAAELSHQGNYSCVYETTVSGRKFSSPASPLLPLTVTVVLQQPAIVLSSPTGEVTGGPQGPEVIEGHSFTITCSTVPQYPGGSFHLSFTGSNLTEAQAAVNHSTSFLFSAAELSHQGNYSCVYETTVSGRKFSSPASPLLPLTVTASLILPIALGVSGGLLLVLVPLVLFLLFWKRRHSSGRTQVAKTASNARPMNPYFPKGKASEEEDEQDYENAETLTGNDYEDGIGDEDSGSEADYVNYSDPTENKYSEDENIYQNS</sequence>
<evidence type="ECO:0000313" key="8">
    <source>
        <dbReference type="EMBL" id="KAG5832373.1"/>
    </source>
</evidence>
<protein>
    <recommendedName>
        <fullName evidence="7">Ig-like domain-containing protein</fullName>
    </recommendedName>
</protein>
<keyword evidence="4" id="KW-0393">Immunoglobulin domain</keyword>
<dbReference type="PANTHER" id="PTHR11738">
    <property type="entry name" value="MHC CLASS I NK CELL RECEPTOR"/>
    <property type="match status" value="1"/>
</dbReference>
<feature type="compositionally biased region" description="Acidic residues" evidence="5">
    <location>
        <begin position="392"/>
        <end position="404"/>
    </location>
</feature>
<dbReference type="AlphaFoldDB" id="A0A9D3LTE5"/>
<feature type="compositionally biased region" description="Polar residues" evidence="5">
    <location>
        <begin position="353"/>
        <end position="362"/>
    </location>
</feature>
<dbReference type="InterPro" id="IPR007110">
    <property type="entry name" value="Ig-like_dom"/>
</dbReference>
<dbReference type="Pfam" id="PF13895">
    <property type="entry name" value="Ig_2"/>
    <property type="match status" value="1"/>
</dbReference>
<keyword evidence="9" id="KW-1185">Reference proteome</keyword>
<dbReference type="Gene3D" id="2.60.40.10">
    <property type="entry name" value="Immunoglobulins"/>
    <property type="match status" value="3"/>
</dbReference>
<dbReference type="GO" id="GO:0002764">
    <property type="term" value="P:immune response-regulating signaling pathway"/>
    <property type="evidence" value="ECO:0007669"/>
    <property type="project" value="TreeGrafter"/>
</dbReference>
<feature type="transmembrane region" description="Helical" evidence="6">
    <location>
        <begin position="317"/>
        <end position="343"/>
    </location>
</feature>
<dbReference type="PANTHER" id="PTHR11738:SF186">
    <property type="entry name" value="OSTEOCLAST-ASSOCIATED IMMUNOGLOBULIN-LIKE RECEPTOR"/>
    <property type="match status" value="1"/>
</dbReference>
<dbReference type="Pfam" id="PF00047">
    <property type="entry name" value="ig"/>
    <property type="match status" value="2"/>
</dbReference>
<keyword evidence="6" id="KW-0472">Membrane</keyword>
<dbReference type="FunFam" id="2.60.40.10:FF:000033">
    <property type="entry name" value="Killer cell immunoglobulin-like receptor"/>
    <property type="match status" value="1"/>
</dbReference>
<gene>
    <name evidence="8" type="ORF">ANANG_G00290500</name>
</gene>
<comment type="caution">
    <text evidence="8">The sequence shown here is derived from an EMBL/GenBank/DDBJ whole genome shotgun (WGS) entry which is preliminary data.</text>
</comment>
<dbReference type="PROSITE" id="PS50835">
    <property type="entry name" value="IG_LIKE"/>
    <property type="match status" value="2"/>
</dbReference>
<evidence type="ECO:0000256" key="6">
    <source>
        <dbReference type="SAM" id="Phobius"/>
    </source>
</evidence>
<dbReference type="InterPro" id="IPR003599">
    <property type="entry name" value="Ig_sub"/>
</dbReference>
<feature type="domain" description="Ig-like" evidence="7">
    <location>
        <begin position="4"/>
        <end position="97"/>
    </location>
</feature>
<evidence type="ECO:0000313" key="9">
    <source>
        <dbReference type="Proteomes" id="UP001044222"/>
    </source>
</evidence>
<dbReference type="EMBL" id="JAFIRN010000017">
    <property type="protein sequence ID" value="KAG5832373.1"/>
    <property type="molecule type" value="Genomic_DNA"/>
</dbReference>
<keyword evidence="2" id="KW-1015">Disulfide bond</keyword>
<keyword evidence="3" id="KW-0325">Glycoprotein</keyword>
<keyword evidence="6" id="KW-0812">Transmembrane</keyword>
<dbReference type="SMART" id="SM00408">
    <property type="entry name" value="IGc2"/>
    <property type="match status" value="3"/>
</dbReference>
<dbReference type="Proteomes" id="UP001044222">
    <property type="component" value="Chromosome 17"/>
</dbReference>
<organism evidence="8 9">
    <name type="scientific">Anguilla anguilla</name>
    <name type="common">European freshwater eel</name>
    <name type="synonym">Muraena anguilla</name>
    <dbReference type="NCBI Taxonomy" id="7936"/>
    <lineage>
        <taxon>Eukaryota</taxon>
        <taxon>Metazoa</taxon>
        <taxon>Chordata</taxon>
        <taxon>Craniata</taxon>
        <taxon>Vertebrata</taxon>
        <taxon>Euteleostomi</taxon>
        <taxon>Actinopterygii</taxon>
        <taxon>Neopterygii</taxon>
        <taxon>Teleostei</taxon>
        <taxon>Anguilliformes</taxon>
        <taxon>Anguillidae</taxon>
        <taxon>Anguilla</taxon>
    </lineage>
</organism>
<evidence type="ECO:0000256" key="4">
    <source>
        <dbReference type="ARBA" id="ARBA00023319"/>
    </source>
</evidence>
<accession>A0A9D3LTE5</accession>
<feature type="domain" description="Ig-like" evidence="7">
    <location>
        <begin position="212"/>
        <end position="306"/>
    </location>
</feature>
<dbReference type="InterPro" id="IPR050412">
    <property type="entry name" value="Ig-like_Receptors_ImmuneReg"/>
</dbReference>
<feature type="region of interest" description="Disordered" evidence="5">
    <location>
        <begin position="353"/>
        <end position="429"/>
    </location>
</feature>
<evidence type="ECO:0000256" key="3">
    <source>
        <dbReference type="ARBA" id="ARBA00023180"/>
    </source>
</evidence>
<evidence type="ECO:0000259" key="7">
    <source>
        <dbReference type="PROSITE" id="PS50835"/>
    </source>
</evidence>
<dbReference type="InterPro" id="IPR036179">
    <property type="entry name" value="Ig-like_dom_sf"/>
</dbReference>
<dbReference type="SMART" id="SM00409">
    <property type="entry name" value="IG"/>
    <property type="match status" value="3"/>
</dbReference>
<name>A0A9D3LTE5_ANGAN</name>
<evidence type="ECO:0000256" key="1">
    <source>
        <dbReference type="ARBA" id="ARBA00022737"/>
    </source>
</evidence>
<dbReference type="SUPFAM" id="SSF48726">
    <property type="entry name" value="Immunoglobulin"/>
    <property type="match status" value="3"/>
</dbReference>
<reference evidence="8" key="1">
    <citation type="submission" date="2021-01" db="EMBL/GenBank/DDBJ databases">
        <title>A chromosome-scale assembly of European eel, Anguilla anguilla.</title>
        <authorList>
            <person name="Henkel C."/>
            <person name="Jong-Raadsen S.A."/>
            <person name="Dufour S."/>
            <person name="Weltzien F.-A."/>
            <person name="Palstra A.P."/>
            <person name="Pelster B."/>
            <person name="Spaink H.P."/>
            <person name="Van Den Thillart G.E."/>
            <person name="Jansen H."/>
            <person name="Zahm M."/>
            <person name="Klopp C."/>
            <person name="Cedric C."/>
            <person name="Louis A."/>
            <person name="Berthelot C."/>
            <person name="Parey E."/>
            <person name="Roest Crollius H."/>
            <person name="Montfort J."/>
            <person name="Robinson-Rechavi M."/>
            <person name="Bucao C."/>
            <person name="Bouchez O."/>
            <person name="Gislard M."/>
            <person name="Lluch J."/>
            <person name="Milhes M."/>
            <person name="Lampietro C."/>
            <person name="Lopez Roques C."/>
            <person name="Donnadieu C."/>
            <person name="Braasch I."/>
            <person name="Desvignes T."/>
            <person name="Postlethwait J."/>
            <person name="Bobe J."/>
            <person name="Guiguen Y."/>
            <person name="Dirks R."/>
        </authorList>
    </citation>
    <scope>NUCLEOTIDE SEQUENCE</scope>
    <source>
        <strain evidence="8">Tag_6206</strain>
        <tissue evidence="8">Liver</tissue>
    </source>
</reference>
<proteinExistence type="predicted"/>
<feature type="compositionally biased region" description="Acidic residues" evidence="5">
    <location>
        <begin position="375"/>
        <end position="384"/>
    </location>
</feature>
<evidence type="ECO:0000256" key="2">
    <source>
        <dbReference type="ARBA" id="ARBA00023157"/>
    </source>
</evidence>